<keyword evidence="2" id="KW-1185">Reference proteome</keyword>
<dbReference type="Proteomes" id="UP001345963">
    <property type="component" value="Unassembled WGS sequence"/>
</dbReference>
<organism evidence="1 2">
    <name type="scientific">Ataeniobius toweri</name>
    <dbReference type="NCBI Taxonomy" id="208326"/>
    <lineage>
        <taxon>Eukaryota</taxon>
        <taxon>Metazoa</taxon>
        <taxon>Chordata</taxon>
        <taxon>Craniata</taxon>
        <taxon>Vertebrata</taxon>
        <taxon>Euteleostomi</taxon>
        <taxon>Actinopterygii</taxon>
        <taxon>Neopterygii</taxon>
        <taxon>Teleostei</taxon>
        <taxon>Neoteleostei</taxon>
        <taxon>Acanthomorphata</taxon>
        <taxon>Ovalentaria</taxon>
        <taxon>Atherinomorphae</taxon>
        <taxon>Cyprinodontiformes</taxon>
        <taxon>Goodeidae</taxon>
        <taxon>Ataeniobius</taxon>
    </lineage>
</organism>
<dbReference type="EMBL" id="JAHUTI010000033">
    <property type="protein sequence ID" value="MED6231458.1"/>
    <property type="molecule type" value="Genomic_DNA"/>
</dbReference>
<evidence type="ECO:0000313" key="2">
    <source>
        <dbReference type="Proteomes" id="UP001345963"/>
    </source>
</evidence>
<name>A0ABU7A0S6_9TELE</name>
<protein>
    <submittedName>
        <fullName evidence="1">Uncharacterized protein</fullName>
    </submittedName>
</protein>
<sequence>MYRCLPSLLEFGELGCLFGSAWSWISGRAFCLLVLPSPSLDTSLYPFHHTTTHVGPWGAGASLECLKGFPSPRSHGRLGLNFNVQLRHIFMTLTCRALGVGMLNGIRSGVGTSPLVLVAPSEG</sequence>
<proteinExistence type="predicted"/>
<evidence type="ECO:0000313" key="1">
    <source>
        <dbReference type="EMBL" id="MED6231458.1"/>
    </source>
</evidence>
<gene>
    <name evidence="1" type="ORF">ATANTOWER_015515</name>
</gene>
<reference evidence="1 2" key="1">
    <citation type="submission" date="2021-07" db="EMBL/GenBank/DDBJ databases">
        <authorList>
            <person name="Palmer J.M."/>
        </authorList>
    </citation>
    <scope>NUCLEOTIDE SEQUENCE [LARGE SCALE GENOMIC DNA]</scope>
    <source>
        <strain evidence="1 2">AT_MEX2019</strain>
        <tissue evidence="1">Muscle</tissue>
    </source>
</reference>
<accession>A0ABU7A0S6</accession>
<comment type="caution">
    <text evidence="1">The sequence shown here is derived from an EMBL/GenBank/DDBJ whole genome shotgun (WGS) entry which is preliminary data.</text>
</comment>